<feature type="transmembrane region" description="Helical" evidence="2">
    <location>
        <begin position="309"/>
        <end position="326"/>
    </location>
</feature>
<feature type="transmembrane region" description="Helical" evidence="2">
    <location>
        <begin position="401"/>
        <end position="419"/>
    </location>
</feature>
<feature type="transmembrane region" description="Helical" evidence="2">
    <location>
        <begin position="333"/>
        <end position="352"/>
    </location>
</feature>
<sequence>MRAGPCVGDGAGKDMANGTGSADRSDWVRLPGLVILAALITAIVASKSLDASRLHSRLSVPPLYDDVAYFGDAVRWVNAFGSRGVAGSVWDLLHHHAPFSTLVAATGFWSFPGSYVGPYLVHAVTVFGFLLGIIWLVRRRPVLEIASCLVAAVCVPVLWHTITEARPDLPSGLAIGLAAGAIVYRGVLRRSARSLAGLGVACALAACIKPTSFPAALALLGSAFAIRLVVDCIQAGGLRLSIGTALGALAWFVLPLIATTAALIGPALVETVTYILNVFVGQRDLWTTGEGFWPGLLRFSIGGEGQFGLHYWLAIGLALMLLRLVLAAIQGRAAVLDAVVLLATVLIAYAIPSVAEIKTYFFGAMFYGVFIVAMVLNGCASMASIESLLARTVLATAIRRHLLTAGRVLALAIAFALFVKHVVIGQLSVATPLSAQQQDSIRASTERLWSLLRDVKPPPSGPLYVGFSSPYPVTPATIQLYAAQARMNLVVRGEMLHRTAAATADALLQSNILVVSSSIQHTLVGPRVGDEIIARMDAEKGVCLLDSMSFPDVTLRIYRRGC</sequence>
<evidence type="ECO:0008006" key="5">
    <source>
        <dbReference type="Google" id="ProtNLM"/>
    </source>
</evidence>
<dbReference type="AlphaFoldDB" id="A0A1C3XMX8"/>
<protein>
    <recommendedName>
        <fullName evidence="5">Dolichyl-phosphate-mannose-protein mannosyltransferase</fullName>
    </recommendedName>
</protein>
<dbReference type="Proteomes" id="UP000199184">
    <property type="component" value="Unassembled WGS sequence"/>
</dbReference>
<feature type="transmembrane region" description="Helical" evidence="2">
    <location>
        <begin position="171"/>
        <end position="188"/>
    </location>
</feature>
<reference evidence="4" key="1">
    <citation type="submission" date="2016-08" db="EMBL/GenBank/DDBJ databases">
        <authorList>
            <person name="Varghese N."/>
            <person name="Submissions Spin"/>
        </authorList>
    </citation>
    <scope>NUCLEOTIDE SEQUENCE [LARGE SCALE GENOMIC DNA]</scope>
    <source>
        <strain evidence="4">ERR11</strain>
    </source>
</reference>
<evidence type="ECO:0000256" key="1">
    <source>
        <dbReference type="SAM" id="MobiDB-lite"/>
    </source>
</evidence>
<feature type="transmembrane region" description="Helical" evidence="2">
    <location>
        <begin position="119"/>
        <end position="137"/>
    </location>
</feature>
<feature type="transmembrane region" description="Helical" evidence="2">
    <location>
        <begin position="364"/>
        <end position="389"/>
    </location>
</feature>
<keyword evidence="2" id="KW-1133">Transmembrane helix</keyword>
<proteinExistence type="predicted"/>
<feature type="region of interest" description="Disordered" evidence="1">
    <location>
        <begin position="1"/>
        <end position="23"/>
    </location>
</feature>
<gene>
    <name evidence="3" type="ORF">GA0061098_1019165</name>
</gene>
<feature type="transmembrane region" description="Helical" evidence="2">
    <location>
        <begin position="30"/>
        <end position="49"/>
    </location>
</feature>
<keyword evidence="2" id="KW-0472">Membrane</keyword>
<organism evidence="3 4">
    <name type="scientific">Bradyrhizobium shewense</name>
    <dbReference type="NCBI Taxonomy" id="1761772"/>
    <lineage>
        <taxon>Bacteria</taxon>
        <taxon>Pseudomonadati</taxon>
        <taxon>Pseudomonadota</taxon>
        <taxon>Alphaproteobacteria</taxon>
        <taxon>Hyphomicrobiales</taxon>
        <taxon>Nitrobacteraceae</taxon>
        <taxon>Bradyrhizobium</taxon>
    </lineage>
</organism>
<name>A0A1C3XMX8_9BRAD</name>
<feature type="transmembrane region" description="Helical" evidence="2">
    <location>
        <begin position="142"/>
        <end position="159"/>
    </location>
</feature>
<feature type="transmembrane region" description="Helical" evidence="2">
    <location>
        <begin position="195"/>
        <end position="211"/>
    </location>
</feature>
<keyword evidence="2" id="KW-0812">Transmembrane</keyword>
<evidence type="ECO:0000313" key="3">
    <source>
        <dbReference type="EMBL" id="SCB53579.1"/>
    </source>
</evidence>
<keyword evidence="4" id="KW-1185">Reference proteome</keyword>
<evidence type="ECO:0000313" key="4">
    <source>
        <dbReference type="Proteomes" id="UP000199184"/>
    </source>
</evidence>
<dbReference type="EMBL" id="FMAI01000019">
    <property type="protein sequence ID" value="SCB53579.1"/>
    <property type="molecule type" value="Genomic_DNA"/>
</dbReference>
<accession>A0A1C3XMX8</accession>
<evidence type="ECO:0000256" key="2">
    <source>
        <dbReference type="SAM" id="Phobius"/>
    </source>
</evidence>